<gene>
    <name evidence="14" type="ORF">GLW01_14110</name>
</gene>
<dbReference type="Gene3D" id="3.60.21.10">
    <property type="match status" value="1"/>
</dbReference>
<reference evidence="14 15" key="1">
    <citation type="submission" date="2019-11" db="EMBL/GenBank/DDBJ databases">
        <title>Genome sequences of 17 halophilic strains isolated from different environments.</title>
        <authorList>
            <person name="Furrow R.E."/>
        </authorList>
    </citation>
    <scope>NUCLEOTIDE SEQUENCE [LARGE SCALE GENOMIC DNA]</scope>
    <source>
        <strain evidence="14 15">22507_15_FS</strain>
    </source>
</reference>
<dbReference type="InterPro" id="IPR029052">
    <property type="entry name" value="Metallo-depent_PP-like"/>
</dbReference>
<evidence type="ECO:0000256" key="5">
    <source>
        <dbReference type="ARBA" id="ARBA00006654"/>
    </source>
</evidence>
<feature type="domain" description="5'-Nucleotidase C-terminal" evidence="13">
    <location>
        <begin position="378"/>
        <end position="557"/>
    </location>
</feature>
<sequence length="669" mass="74388">MTHRYTVRTVFVLFLGVGSLAAAETGDPTVSLRVMETTDIHAHIMDFDYYRDSTTARFGLVRTASLIEQARSEVANHVLVDNGDLIQGSPLGDYAVKQDLPEDGTHPVYQAMNRLDYVVGNIGNHEFNYGLDFLRKSLEGADFPYINANVVDPDSGKPVFTPYRIQEHEVVDERGRRHALSIGYIGFVPPQIMDWDRQHLKGRVEARDITRTAEKWVPRMKEAGANVIVAIPHSGLSSDPYRAMVENSVYYLSEVEGIDAIAFGHAHAVFPSVEFSGIEGVDAERGTINGVVAVMPGRWGSHLGIMDLKLTRKGDEWKVVSARSEARPIFDDQSNQAIAERDPRVAEAVSDAHESTRAFVNRPIGGINDPIYSYLSLAQDDPTVELVNRAQRAYVRHYVEGDPDLDGLPVLSVASPFRAGGRGSSPEAYVEVAEGEVNYGDVAALYPFPNRLVALRISGAELREWLECAVSLYNRIDPEDSGAQELINRDAFRTYNFDVFEGVHYRVDVTEPARYDGECNRVNPGSQRIRALRFEGKPVEPDQTFLVATNNYRAFGGVFPGTGEANVAFESPDENRTIVADYIKRQSRSGNGVDTEADHNWHLQSIADAPEMIVTFRTSPGEKARRFIEANSYYPMSRVRENGAGYAVYRLDLAAPAKAQWSEMSDQVQ</sequence>
<dbReference type="Gene3D" id="3.90.780.10">
    <property type="entry name" value="5'-Nucleotidase, C-terminal domain"/>
    <property type="match status" value="1"/>
</dbReference>
<comment type="catalytic activity">
    <reaction evidence="2">
        <text>a nucleoside 2',3'-cyclic phosphate + H2O = a nucleoside 3'-phosphate + H(+)</text>
        <dbReference type="Rhea" id="RHEA:19621"/>
        <dbReference type="ChEBI" id="CHEBI:15377"/>
        <dbReference type="ChEBI" id="CHEBI:15378"/>
        <dbReference type="ChEBI" id="CHEBI:66949"/>
        <dbReference type="ChEBI" id="CHEBI:66954"/>
        <dbReference type="EC" id="3.1.4.16"/>
    </reaction>
</comment>
<dbReference type="PROSITE" id="PS00785">
    <property type="entry name" value="5_NUCLEOTIDASE_1"/>
    <property type="match status" value="1"/>
</dbReference>
<dbReference type="PANTHER" id="PTHR11575:SF6">
    <property type="entry name" value="2',3'-CYCLIC-NUCLEOTIDE 2'-PHOSPHODIESTERASE_3'-NUCLEOTIDASE"/>
    <property type="match status" value="1"/>
</dbReference>
<dbReference type="InterPro" id="IPR036907">
    <property type="entry name" value="5'-Nucleotdase_C_sf"/>
</dbReference>
<dbReference type="RefSeq" id="WP_160899460.1">
    <property type="nucleotide sequence ID" value="NZ_WMEX01000008.1"/>
</dbReference>
<dbReference type="Pfam" id="PF00149">
    <property type="entry name" value="Metallophos"/>
    <property type="match status" value="1"/>
</dbReference>
<accession>A0A9X4YE07</accession>
<evidence type="ECO:0000256" key="8">
    <source>
        <dbReference type="ARBA" id="ARBA00022741"/>
    </source>
</evidence>
<evidence type="ECO:0000256" key="7">
    <source>
        <dbReference type="ARBA" id="ARBA00022729"/>
    </source>
</evidence>
<evidence type="ECO:0000313" key="14">
    <source>
        <dbReference type="EMBL" id="MYL27924.1"/>
    </source>
</evidence>
<name>A0A9X4YE07_9GAMM</name>
<organism evidence="14 15">
    <name type="scientific">Vreelandella halophila</name>
    <dbReference type="NCBI Taxonomy" id="86177"/>
    <lineage>
        <taxon>Bacteria</taxon>
        <taxon>Pseudomonadati</taxon>
        <taxon>Pseudomonadota</taxon>
        <taxon>Gammaproteobacteria</taxon>
        <taxon>Oceanospirillales</taxon>
        <taxon>Halomonadaceae</taxon>
        <taxon>Vreelandella</taxon>
    </lineage>
</organism>
<dbReference type="SUPFAM" id="SSF56300">
    <property type="entry name" value="Metallo-dependent phosphatases"/>
    <property type="match status" value="1"/>
</dbReference>
<evidence type="ECO:0000313" key="15">
    <source>
        <dbReference type="Proteomes" id="UP000460751"/>
    </source>
</evidence>
<dbReference type="NCBIfam" id="NF006938">
    <property type="entry name" value="PRK09420.1"/>
    <property type="match status" value="1"/>
</dbReference>
<keyword evidence="7 11" id="KW-0732">Signal</keyword>
<comment type="cofactor">
    <cofactor evidence="3">
        <name>a divalent metal cation</name>
        <dbReference type="ChEBI" id="CHEBI:60240"/>
    </cofactor>
</comment>
<feature type="domain" description="Calcineurin-like phosphoesterase" evidence="12">
    <location>
        <begin position="32"/>
        <end position="268"/>
    </location>
</feature>
<dbReference type="InterPro" id="IPR004843">
    <property type="entry name" value="Calcineurin-like_PHP"/>
</dbReference>
<feature type="chain" id="PRO_5041018581" evidence="11">
    <location>
        <begin position="23"/>
        <end position="669"/>
    </location>
</feature>
<evidence type="ECO:0000256" key="11">
    <source>
        <dbReference type="RuleBase" id="RU362119"/>
    </source>
</evidence>
<evidence type="ECO:0000259" key="13">
    <source>
        <dbReference type="Pfam" id="PF02872"/>
    </source>
</evidence>
<evidence type="ECO:0000256" key="9">
    <source>
        <dbReference type="ARBA" id="ARBA00022801"/>
    </source>
</evidence>
<dbReference type="PANTHER" id="PTHR11575">
    <property type="entry name" value="5'-NUCLEOTIDASE-RELATED"/>
    <property type="match status" value="1"/>
</dbReference>
<dbReference type="NCBIfam" id="TIGR01390">
    <property type="entry name" value="CycNucDiestase"/>
    <property type="match status" value="1"/>
</dbReference>
<dbReference type="InterPro" id="IPR006146">
    <property type="entry name" value="5'-Nucleotdase_CS"/>
</dbReference>
<comment type="similarity">
    <text evidence="5 11">Belongs to the 5'-nucleotidase family.</text>
</comment>
<dbReference type="FunFam" id="3.60.21.10:FF:000037">
    <property type="entry name" value="Bifunctional 2',3'-cyclic-nucleotide 2'-phosphodiesterase/3'-nucleotidase"/>
    <property type="match status" value="1"/>
</dbReference>
<dbReference type="GO" id="GO:0046872">
    <property type="term" value="F:metal ion binding"/>
    <property type="evidence" value="ECO:0007669"/>
    <property type="project" value="UniProtKB-KW"/>
</dbReference>
<keyword evidence="8 11" id="KW-0547">Nucleotide-binding</keyword>
<dbReference type="AlphaFoldDB" id="A0A9X4YE07"/>
<dbReference type="InterPro" id="IPR008334">
    <property type="entry name" value="5'-Nucleotdase_C"/>
</dbReference>
<evidence type="ECO:0000256" key="4">
    <source>
        <dbReference type="ARBA" id="ARBA00004196"/>
    </source>
</evidence>
<dbReference type="PROSITE" id="PS00786">
    <property type="entry name" value="5_NUCLEOTIDASE_2"/>
    <property type="match status" value="1"/>
</dbReference>
<keyword evidence="15" id="KW-1185">Reference proteome</keyword>
<dbReference type="GO" id="GO:0008254">
    <property type="term" value="F:3'-nucleotidase activity"/>
    <property type="evidence" value="ECO:0007669"/>
    <property type="project" value="UniProtKB-EC"/>
</dbReference>
<keyword evidence="9 11" id="KW-0378">Hydrolase</keyword>
<dbReference type="GO" id="GO:0009166">
    <property type="term" value="P:nucleotide catabolic process"/>
    <property type="evidence" value="ECO:0007669"/>
    <property type="project" value="InterPro"/>
</dbReference>
<dbReference type="InterPro" id="IPR041827">
    <property type="entry name" value="CpdB_N"/>
</dbReference>
<dbReference type="CDD" id="cd07410">
    <property type="entry name" value="MPP_CpdB_N"/>
    <property type="match status" value="1"/>
</dbReference>
<evidence type="ECO:0000256" key="6">
    <source>
        <dbReference type="ARBA" id="ARBA00022723"/>
    </source>
</evidence>
<dbReference type="InterPro" id="IPR006294">
    <property type="entry name" value="Cyc_nuc_PDE_nucleotidase"/>
</dbReference>
<evidence type="ECO:0000256" key="3">
    <source>
        <dbReference type="ARBA" id="ARBA00001968"/>
    </source>
</evidence>
<proteinExistence type="inferred from homology"/>
<feature type="signal peptide" evidence="11">
    <location>
        <begin position="1"/>
        <end position="22"/>
    </location>
</feature>
<protein>
    <submittedName>
        <fullName evidence="14">Bifunctional 2',3'-cyclic-nucleotide 2'-phosphodiesterase/3'-nucleotidase</fullName>
    </submittedName>
</protein>
<dbReference type="InterPro" id="IPR006179">
    <property type="entry name" value="5_nucleotidase/apyrase"/>
</dbReference>
<dbReference type="Proteomes" id="UP000460751">
    <property type="component" value="Unassembled WGS sequence"/>
</dbReference>
<dbReference type="OrthoDB" id="9803927at2"/>
<dbReference type="Pfam" id="PF02872">
    <property type="entry name" value="5_nucleotid_C"/>
    <property type="match status" value="1"/>
</dbReference>
<dbReference type="GO" id="GO:0030288">
    <property type="term" value="C:outer membrane-bounded periplasmic space"/>
    <property type="evidence" value="ECO:0007669"/>
    <property type="project" value="TreeGrafter"/>
</dbReference>
<keyword evidence="6" id="KW-0479">Metal-binding</keyword>
<keyword evidence="10" id="KW-0511">Multifunctional enzyme</keyword>
<comment type="caution">
    <text evidence="14">The sequence shown here is derived from an EMBL/GenBank/DDBJ whole genome shotgun (WGS) entry which is preliminary data.</text>
</comment>
<dbReference type="EMBL" id="WMEX01000008">
    <property type="protein sequence ID" value="MYL27924.1"/>
    <property type="molecule type" value="Genomic_DNA"/>
</dbReference>
<comment type="catalytic activity">
    <reaction evidence="1">
        <text>a ribonucleoside 3'-phosphate + H2O = a ribonucleoside + phosphate</text>
        <dbReference type="Rhea" id="RHEA:10144"/>
        <dbReference type="ChEBI" id="CHEBI:13197"/>
        <dbReference type="ChEBI" id="CHEBI:15377"/>
        <dbReference type="ChEBI" id="CHEBI:18254"/>
        <dbReference type="ChEBI" id="CHEBI:43474"/>
        <dbReference type="EC" id="3.1.3.6"/>
    </reaction>
</comment>
<evidence type="ECO:0000259" key="12">
    <source>
        <dbReference type="Pfam" id="PF00149"/>
    </source>
</evidence>
<comment type="subcellular location">
    <subcellularLocation>
        <location evidence="4">Cell envelope</location>
    </subcellularLocation>
</comment>
<dbReference type="GO" id="GO:0008663">
    <property type="term" value="F:2',3'-cyclic-nucleotide 2'-phosphodiesterase activity"/>
    <property type="evidence" value="ECO:0007669"/>
    <property type="project" value="UniProtKB-EC"/>
</dbReference>
<evidence type="ECO:0000256" key="10">
    <source>
        <dbReference type="ARBA" id="ARBA00023268"/>
    </source>
</evidence>
<dbReference type="PRINTS" id="PR01607">
    <property type="entry name" value="APYRASEFAMLY"/>
</dbReference>
<evidence type="ECO:0000256" key="1">
    <source>
        <dbReference type="ARBA" id="ARBA00000527"/>
    </source>
</evidence>
<dbReference type="SUPFAM" id="SSF55816">
    <property type="entry name" value="5'-nucleotidase (syn. UDP-sugar hydrolase), C-terminal domain"/>
    <property type="match status" value="1"/>
</dbReference>
<evidence type="ECO:0000256" key="2">
    <source>
        <dbReference type="ARBA" id="ARBA00001730"/>
    </source>
</evidence>
<dbReference type="GO" id="GO:0000166">
    <property type="term" value="F:nucleotide binding"/>
    <property type="evidence" value="ECO:0007669"/>
    <property type="project" value="UniProtKB-KW"/>
</dbReference>